<gene>
    <name evidence="1" type="ORF">CLHUN_14550</name>
</gene>
<evidence type="ECO:0000313" key="1">
    <source>
        <dbReference type="EMBL" id="OPX44462.1"/>
    </source>
</evidence>
<comment type="caution">
    <text evidence="1">The sequence shown here is derived from an EMBL/GenBank/DDBJ whole genome shotgun (WGS) entry which is preliminary data.</text>
</comment>
<protein>
    <submittedName>
        <fullName evidence="1">Uncharacterized protein</fullName>
    </submittedName>
</protein>
<accession>A0A1V4SKP5</accession>
<reference evidence="1 2" key="1">
    <citation type="submission" date="2017-03" db="EMBL/GenBank/DDBJ databases">
        <title>Genome sequence of Clostridium hungatei DSM 14427.</title>
        <authorList>
            <person name="Poehlein A."/>
            <person name="Daniel R."/>
        </authorList>
    </citation>
    <scope>NUCLEOTIDE SEQUENCE [LARGE SCALE GENOMIC DNA]</scope>
    <source>
        <strain evidence="1 2">DSM 14427</strain>
    </source>
</reference>
<dbReference type="Proteomes" id="UP000191554">
    <property type="component" value="Unassembled WGS sequence"/>
</dbReference>
<dbReference type="RefSeq" id="WP_133051097.1">
    <property type="nucleotide sequence ID" value="NZ_MZGX01000008.1"/>
</dbReference>
<organism evidence="1 2">
    <name type="scientific">Ruminiclostridium hungatei</name>
    <name type="common">Clostridium hungatei</name>
    <dbReference type="NCBI Taxonomy" id="48256"/>
    <lineage>
        <taxon>Bacteria</taxon>
        <taxon>Bacillati</taxon>
        <taxon>Bacillota</taxon>
        <taxon>Clostridia</taxon>
        <taxon>Eubacteriales</taxon>
        <taxon>Oscillospiraceae</taxon>
        <taxon>Ruminiclostridium</taxon>
    </lineage>
</organism>
<keyword evidence="2" id="KW-1185">Reference proteome</keyword>
<dbReference type="AlphaFoldDB" id="A0A1V4SKP5"/>
<name>A0A1V4SKP5_RUMHU</name>
<dbReference type="EMBL" id="MZGX01000008">
    <property type="protein sequence ID" value="OPX44462.1"/>
    <property type="molecule type" value="Genomic_DNA"/>
</dbReference>
<evidence type="ECO:0000313" key="2">
    <source>
        <dbReference type="Proteomes" id="UP000191554"/>
    </source>
</evidence>
<dbReference type="OrthoDB" id="9831027at2"/>
<sequence>MDISNAFTALLDSIKNNNGFEDNVFDEFISRSEDEYKKCEDKLSKKFVSLLVNNEFLHDSEIIGLSVKSYFSNQKYLCDVDIQIKTSQKKKLHTITYKQVSPFIIERYEESNSRWTWGYGYIKKMEDNHIEQNIICFPCTLIKMKCKKIIIS</sequence>
<proteinExistence type="predicted"/>